<feature type="compositionally biased region" description="Low complexity" evidence="1">
    <location>
        <begin position="368"/>
        <end position="383"/>
    </location>
</feature>
<evidence type="ECO:0000313" key="5">
    <source>
        <dbReference type="Proteomes" id="UP001183629"/>
    </source>
</evidence>
<dbReference type="Proteomes" id="UP001183629">
    <property type="component" value="Unassembled WGS sequence"/>
</dbReference>
<name>A0AAE3ZMC6_9ACTN</name>
<protein>
    <recommendedName>
        <fullName evidence="3">Peptide N-acetyl-beta-D-glucosaminyl asparaginase amidase A N-terminal domain-containing protein</fullName>
    </recommendedName>
</protein>
<dbReference type="Pfam" id="PF12222">
    <property type="entry name" value="PNGaseA"/>
    <property type="match status" value="1"/>
</dbReference>
<evidence type="ECO:0000256" key="1">
    <source>
        <dbReference type="SAM" id="MobiDB-lite"/>
    </source>
</evidence>
<organism evidence="4 5">
    <name type="scientific">Catenuloplanes niger</name>
    <dbReference type="NCBI Taxonomy" id="587534"/>
    <lineage>
        <taxon>Bacteria</taxon>
        <taxon>Bacillati</taxon>
        <taxon>Actinomycetota</taxon>
        <taxon>Actinomycetes</taxon>
        <taxon>Micromonosporales</taxon>
        <taxon>Micromonosporaceae</taxon>
        <taxon>Catenuloplanes</taxon>
    </lineage>
</organism>
<feature type="domain" description="Peptide N-acetyl-beta-D-glucosaminyl asparaginase amidase A N-terminal" evidence="3">
    <location>
        <begin position="60"/>
        <end position="326"/>
    </location>
</feature>
<evidence type="ECO:0000313" key="4">
    <source>
        <dbReference type="EMBL" id="MDR7321946.1"/>
    </source>
</evidence>
<feature type="signal peptide" evidence="2">
    <location>
        <begin position="1"/>
        <end position="23"/>
    </location>
</feature>
<feature type="region of interest" description="Disordered" evidence="1">
    <location>
        <begin position="354"/>
        <end position="386"/>
    </location>
</feature>
<sequence>MHRFGLRTVVALVVAATATTIMAAPAGAARPATPVPPTFGTDWDDPVTAAPPVQRPPGRSCTTRIVDTEFRDFTPFTGTFTPPAACRGPWRTVVLTLHGAVAGRQYDRLGYLEIGGVTIFKHSTPQPSPDGIEWTVDKDVTAYAPLLSTPQPVEMLIGNVVDDTYTGILDVTVDLTFYPGRAPAGGPDRVIALTGRHGEGTSLVGDLTVPRNSERLVAEVHATGSGGGCEEYWYLTTPAGADYSCPTEAGPYREVQIRIDGTLAGVAAPFPHVYTGGWSNPFLWYTVPAPRAFDIQPIRYDLTPFAGRLTDGRAHRVEVSVLGVPAGQPGWDVPTAVLAWQDPHRRQVTGALTAATPGPLTNTSAADGRTVTTTGRHGLTTSGYVDTSHGRVTTTVTRAVTNDSVHTWTEGESHDALDATWTDTDTVTTRTGHGTPTTVTTQRRYGMDGATTLAPDARLTTTITLTDAAVVTGRPGGPVRLTDTYTGEASYLTNVPRPERQGRATTRERYTLLTPHNRYDRTVATEQGRAVRP</sequence>
<comment type="caution">
    <text evidence="4">The sequence shown here is derived from an EMBL/GenBank/DDBJ whole genome shotgun (WGS) entry which is preliminary data.</text>
</comment>
<keyword evidence="5" id="KW-1185">Reference proteome</keyword>
<gene>
    <name evidence="4" type="ORF">J2S44_002196</name>
</gene>
<dbReference type="RefSeq" id="WP_310411555.1">
    <property type="nucleotide sequence ID" value="NZ_JAVDYC010000001.1"/>
</dbReference>
<reference evidence="4 5" key="1">
    <citation type="submission" date="2023-07" db="EMBL/GenBank/DDBJ databases">
        <title>Sequencing the genomes of 1000 actinobacteria strains.</title>
        <authorList>
            <person name="Klenk H.-P."/>
        </authorList>
    </citation>
    <scope>NUCLEOTIDE SEQUENCE [LARGE SCALE GENOMIC DNA]</scope>
    <source>
        <strain evidence="4 5">DSM 44711</strain>
    </source>
</reference>
<dbReference type="InterPro" id="IPR021102">
    <property type="entry name" value="PNGase_A"/>
</dbReference>
<dbReference type="AlphaFoldDB" id="A0AAE3ZMC6"/>
<proteinExistence type="predicted"/>
<evidence type="ECO:0000259" key="3">
    <source>
        <dbReference type="Pfam" id="PF12222"/>
    </source>
</evidence>
<dbReference type="InterPro" id="IPR056948">
    <property type="entry name" value="PNGaseA_N"/>
</dbReference>
<evidence type="ECO:0000256" key="2">
    <source>
        <dbReference type="SAM" id="SignalP"/>
    </source>
</evidence>
<dbReference type="EMBL" id="JAVDYC010000001">
    <property type="protein sequence ID" value="MDR7321946.1"/>
    <property type="molecule type" value="Genomic_DNA"/>
</dbReference>
<feature type="chain" id="PRO_5042107101" description="Peptide N-acetyl-beta-D-glucosaminyl asparaginase amidase A N-terminal domain-containing protein" evidence="2">
    <location>
        <begin position="24"/>
        <end position="533"/>
    </location>
</feature>
<keyword evidence="2" id="KW-0732">Signal</keyword>
<dbReference type="PANTHER" id="PTHR31104">
    <property type="entry name" value="PEPTIDE-N4-(N-ACETYL-BETA-GLUCOSAMINYL)ASPARAGINE AMIDASE A PROTEIN"/>
    <property type="match status" value="1"/>
</dbReference>
<accession>A0AAE3ZMC6</accession>